<dbReference type="Proteomes" id="UP000838412">
    <property type="component" value="Chromosome 17"/>
</dbReference>
<reference evidence="2" key="1">
    <citation type="submission" date="2022-01" db="EMBL/GenBank/DDBJ databases">
        <authorList>
            <person name="Braso-Vives M."/>
        </authorList>
    </citation>
    <scope>NUCLEOTIDE SEQUENCE</scope>
</reference>
<feature type="compositionally biased region" description="Basic residues" evidence="1">
    <location>
        <begin position="66"/>
        <end position="76"/>
    </location>
</feature>
<dbReference type="EMBL" id="OV696702">
    <property type="protein sequence ID" value="CAH1248875.1"/>
    <property type="molecule type" value="Genomic_DNA"/>
</dbReference>
<feature type="compositionally biased region" description="Basic residues" evidence="1">
    <location>
        <begin position="222"/>
        <end position="232"/>
    </location>
</feature>
<feature type="region of interest" description="Disordered" evidence="1">
    <location>
        <begin position="108"/>
        <end position="141"/>
    </location>
</feature>
<sequence length="596" mass="67350">MIDVTKLYTKIQCPEDSMAQSDLNHKSKGTTGENLSPVTTSRGPLENRRTCQLGGPRIPHGYPHSHGNKKSGRKTARASLRTGIPARYIKYSSMQLPHRVQKVQLKCCTGNQSPDGEKKGNIKRNDGTFGPNGENTVERPGEDLDLSNDGQEVCLMCPSPHVSTMFKKRSVRRGQTLETVVSRLWTRESLDAHKKVEARVEKEFKVDSQIFIQNVMDFKLHTGKQKRKKKHAKPEGWNPGFHNRHTRYNMMLVEEVLKRRFAQAAGQINPRHLPSHQVPYTTCSSHRRRGRDEFVSRLLGGENLHWKRRARLMWDMVQTGTVHNMSSSGVVEASRYHGNTEAQYNTAGCHQLGFSNDRQAAKKPSRMAKYFDNEDTTTQTTTVVNHVFPKMLCDISDTVPGLHFQAENKVYCDDSVRGMANLHIITSPDLFTAADVGYSADTHLGPRNLSRQVLETKTSAPVESERCKQTEINFATFESQRAQKQRPVKSKTHATANIEKRRVDEHTEHQTCSNVMKTSTQTVGNKCTSKENPHCNNSKRWMKTTVFHNEAENNRQTTQFDDECVAQGEALNGTTTVTTRGEAREAACMDLCQTKE</sequence>
<evidence type="ECO:0000313" key="3">
    <source>
        <dbReference type="Proteomes" id="UP000838412"/>
    </source>
</evidence>
<evidence type="ECO:0000313" key="2">
    <source>
        <dbReference type="EMBL" id="CAH1248875.1"/>
    </source>
</evidence>
<gene>
    <name evidence="2" type="primary">Hypp8466</name>
    <name evidence="2" type="ORF">BLAG_LOCUS10164</name>
</gene>
<keyword evidence="3" id="KW-1185">Reference proteome</keyword>
<feature type="compositionally biased region" description="Polar residues" evidence="1">
    <location>
        <begin position="29"/>
        <end position="42"/>
    </location>
</feature>
<proteinExistence type="predicted"/>
<organism evidence="2 3">
    <name type="scientific">Branchiostoma lanceolatum</name>
    <name type="common">Common lancelet</name>
    <name type="synonym">Amphioxus lanceolatum</name>
    <dbReference type="NCBI Taxonomy" id="7740"/>
    <lineage>
        <taxon>Eukaryota</taxon>
        <taxon>Metazoa</taxon>
        <taxon>Chordata</taxon>
        <taxon>Cephalochordata</taxon>
        <taxon>Leptocardii</taxon>
        <taxon>Amphioxiformes</taxon>
        <taxon>Branchiostomatidae</taxon>
        <taxon>Branchiostoma</taxon>
    </lineage>
</organism>
<dbReference type="AlphaFoldDB" id="A0A8K0EHR3"/>
<dbReference type="OrthoDB" id="10049879at2759"/>
<feature type="region of interest" description="Disordered" evidence="1">
    <location>
        <begin position="18"/>
        <end position="77"/>
    </location>
</feature>
<evidence type="ECO:0000256" key="1">
    <source>
        <dbReference type="SAM" id="MobiDB-lite"/>
    </source>
</evidence>
<accession>A0A8K0EHR3</accession>
<feature type="region of interest" description="Disordered" evidence="1">
    <location>
        <begin position="222"/>
        <end position="242"/>
    </location>
</feature>
<name>A0A8K0EHR3_BRALA</name>
<protein>
    <submittedName>
        <fullName evidence="2">Hypp8466 protein</fullName>
    </submittedName>
</protein>
<feature type="compositionally biased region" description="Basic and acidic residues" evidence="1">
    <location>
        <begin position="115"/>
        <end position="126"/>
    </location>
</feature>